<evidence type="ECO:0000256" key="2">
    <source>
        <dbReference type="ARBA" id="ARBA00022771"/>
    </source>
</evidence>
<evidence type="ECO:0000256" key="5">
    <source>
        <dbReference type="PROSITE-ProRule" id="PRU00723"/>
    </source>
</evidence>
<dbReference type="InterPro" id="IPR050974">
    <property type="entry name" value="Plant_ZF_CCCH"/>
</dbReference>
<feature type="domain" description="C3H1-type" evidence="7">
    <location>
        <begin position="168"/>
        <end position="196"/>
    </location>
</feature>
<protein>
    <recommendedName>
        <fullName evidence="7">C3H1-type domain-containing protein</fullName>
    </recommendedName>
</protein>
<dbReference type="Pfam" id="PF00642">
    <property type="entry name" value="zf-CCCH"/>
    <property type="match status" value="5"/>
</dbReference>
<feature type="compositionally biased region" description="Basic and acidic residues" evidence="6">
    <location>
        <begin position="428"/>
        <end position="441"/>
    </location>
</feature>
<organism evidence="8 9">
    <name type="scientific">Pisum sativum</name>
    <name type="common">Garden pea</name>
    <name type="synonym">Lathyrus oleraceus</name>
    <dbReference type="NCBI Taxonomy" id="3888"/>
    <lineage>
        <taxon>Eukaryota</taxon>
        <taxon>Viridiplantae</taxon>
        <taxon>Streptophyta</taxon>
        <taxon>Embryophyta</taxon>
        <taxon>Tracheophyta</taxon>
        <taxon>Spermatophyta</taxon>
        <taxon>Magnoliopsida</taxon>
        <taxon>eudicotyledons</taxon>
        <taxon>Gunneridae</taxon>
        <taxon>Pentapetalae</taxon>
        <taxon>rosids</taxon>
        <taxon>fabids</taxon>
        <taxon>Fabales</taxon>
        <taxon>Fabaceae</taxon>
        <taxon>Papilionoideae</taxon>
        <taxon>50 kb inversion clade</taxon>
        <taxon>NPAAA clade</taxon>
        <taxon>Hologalegina</taxon>
        <taxon>IRL clade</taxon>
        <taxon>Fabeae</taxon>
        <taxon>Lathyrus</taxon>
    </lineage>
</organism>
<feature type="zinc finger region" description="C3H1-type" evidence="5">
    <location>
        <begin position="123"/>
        <end position="151"/>
    </location>
</feature>
<feature type="region of interest" description="Disordered" evidence="6">
    <location>
        <begin position="407"/>
        <end position="459"/>
    </location>
</feature>
<dbReference type="Gramene" id="Psat02G0087000-T1">
    <property type="protein sequence ID" value="KAI5433767.1"/>
    <property type="gene ID" value="KIW84_020870"/>
</dbReference>
<evidence type="ECO:0000256" key="1">
    <source>
        <dbReference type="ARBA" id="ARBA00022723"/>
    </source>
</evidence>
<accession>A0A9D4Y7K4</accession>
<keyword evidence="2 5" id="KW-0863">Zinc-finger</keyword>
<feature type="zinc finger region" description="C3H1-type" evidence="5">
    <location>
        <begin position="168"/>
        <end position="196"/>
    </location>
</feature>
<feature type="zinc finger region" description="C3H1-type" evidence="5">
    <location>
        <begin position="47"/>
        <end position="75"/>
    </location>
</feature>
<evidence type="ECO:0000313" key="9">
    <source>
        <dbReference type="Proteomes" id="UP001058974"/>
    </source>
</evidence>
<dbReference type="InterPro" id="IPR036855">
    <property type="entry name" value="Znf_CCCH_sf"/>
</dbReference>
<evidence type="ECO:0000259" key="7">
    <source>
        <dbReference type="PROSITE" id="PS50103"/>
    </source>
</evidence>
<dbReference type="EMBL" id="JAMSHJ010000002">
    <property type="protein sequence ID" value="KAI5433767.1"/>
    <property type="molecule type" value="Genomic_DNA"/>
</dbReference>
<feature type="domain" description="C3H1-type" evidence="7">
    <location>
        <begin position="351"/>
        <end position="379"/>
    </location>
</feature>
<proteinExistence type="predicted"/>
<dbReference type="SMART" id="SM00356">
    <property type="entry name" value="ZnF_C3H1"/>
    <property type="match status" value="5"/>
</dbReference>
<feature type="domain" description="C3H1-type" evidence="7">
    <location>
        <begin position="47"/>
        <end position="75"/>
    </location>
</feature>
<evidence type="ECO:0000256" key="4">
    <source>
        <dbReference type="ARBA" id="ARBA00023125"/>
    </source>
</evidence>
<dbReference type="SUPFAM" id="SSF90229">
    <property type="entry name" value="CCCH zinc finger"/>
    <property type="match status" value="5"/>
</dbReference>
<feature type="compositionally biased region" description="Polar residues" evidence="6">
    <location>
        <begin position="445"/>
        <end position="459"/>
    </location>
</feature>
<feature type="zinc finger region" description="C3H1-type" evidence="5">
    <location>
        <begin position="307"/>
        <end position="335"/>
    </location>
</feature>
<gene>
    <name evidence="8" type="ORF">KIW84_020870</name>
</gene>
<name>A0A9D4Y7K4_PEA</name>
<dbReference type="PANTHER" id="PTHR12506">
    <property type="entry name" value="PROTEIN PHOSPHATASE RELATED"/>
    <property type="match status" value="1"/>
</dbReference>
<dbReference type="Gene3D" id="4.10.1000.10">
    <property type="entry name" value="Zinc finger, CCCH-type"/>
    <property type="match status" value="2"/>
</dbReference>
<evidence type="ECO:0000256" key="6">
    <source>
        <dbReference type="SAM" id="MobiDB-lite"/>
    </source>
</evidence>
<evidence type="ECO:0000313" key="8">
    <source>
        <dbReference type="EMBL" id="KAI5433767.1"/>
    </source>
</evidence>
<feature type="domain" description="C3H1-type" evidence="7">
    <location>
        <begin position="123"/>
        <end position="151"/>
    </location>
</feature>
<feature type="compositionally biased region" description="Low complexity" evidence="6">
    <location>
        <begin position="415"/>
        <end position="427"/>
    </location>
</feature>
<dbReference type="AlphaFoldDB" id="A0A9D4Y7K4"/>
<feature type="domain" description="C3H1-type" evidence="7">
    <location>
        <begin position="307"/>
        <end position="335"/>
    </location>
</feature>
<sequence length="459" mass="50667">MPENRQVFKNAASNPSGDNIEEAIRRLKINNNRDRDAAAQSMPYPDRPGEPDCLYYLRTGMCGYGSNCRYNHPANVSLVIEPFVLFLLVKFFRFGFIVCSLGKSFSYFIRFQVTQYGEELPERVGQPDCEYFLKTGTCKYGSTCKYHHPKDRRGAAPVVFNTLGLPMRQEEKSCPYYMRTGSCKFGVACKFHHPQQAAASYGAYPAAASPPPTTVTSSGFPYAGGFPAWSVPRMSYLSGQGIQSYVPPFMPSTQSIMPALSWSNYMGSISPAMPTGFLGSNLVYDYMNPAGDTLSGGQAVNSFLPDRPDQPECKYFMSTGTCKYGSDCKFHHPKERIGQSLSINPLGLPMRPGNAICSYYRIYGVCKFGPTCKFDHPVVAIPQNYALPSPTLSVFDASLLNTPRRISPVQQADTSPSKQSSDKLQQSDTKDATEDSSKQADSDDTTSNSRTPSSESLHE</sequence>
<keyword evidence="3 5" id="KW-0862">Zinc</keyword>
<keyword evidence="9" id="KW-1185">Reference proteome</keyword>
<reference evidence="8 9" key="1">
    <citation type="journal article" date="2022" name="Nat. Genet.">
        <title>Improved pea reference genome and pan-genome highlight genomic features and evolutionary characteristics.</title>
        <authorList>
            <person name="Yang T."/>
            <person name="Liu R."/>
            <person name="Luo Y."/>
            <person name="Hu S."/>
            <person name="Wang D."/>
            <person name="Wang C."/>
            <person name="Pandey M.K."/>
            <person name="Ge S."/>
            <person name="Xu Q."/>
            <person name="Li N."/>
            <person name="Li G."/>
            <person name="Huang Y."/>
            <person name="Saxena R.K."/>
            <person name="Ji Y."/>
            <person name="Li M."/>
            <person name="Yan X."/>
            <person name="He Y."/>
            <person name="Liu Y."/>
            <person name="Wang X."/>
            <person name="Xiang C."/>
            <person name="Varshney R.K."/>
            <person name="Ding H."/>
            <person name="Gao S."/>
            <person name="Zong X."/>
        </authorList>
    </citation>
    <scope>NUCLEOTIDE SEQUENCE [LARGE SCALE GENOMIC DNA]</scope>
    <source>
        <strain evidence="8 9">cv. Zhongwan 6</strain>
    </source>
</reference>
<dbReference type="Proteomes" id="UP001058974">
    <property type="component" value="Chromosome 2"/>
</dbReference>
<dbReference type="PROSITE" id="PS50103">
    <property type="entry name" value="ZF_C3H1"/>
    <property type="match status" value="5"/>
</dbReference>
<evidence type="ECO:0000256" key="3">
    <source>
        <dbReference type="ARBA" id="ARBA00022833"/>
    </source>
</evidence>
<keyword evidence="4" id="KW-0238">DNA-binding</keyword>
<comment type="caution">
    <text evidence="8">The sequence shown here is derived from an EMBL/GenBank/DDBJ whole genome shotgun (WGS) entry which is preliminary data.</text>
</comment>
<dbReference type="GO" id="GO:0003729">
    <property type="term" value="F:mRNA binding"/>
    <property type="evidence" value="ECO:0007669"/>
    <property type="project" value="UniProtKB-ARBA"/>
</dbReference>
<feature type="zinc finger region" description="C3H1-type" evidence="5">
    <location>
        <begin position="351"/>
        <end position="379"/>
    </location>
</feature>
<dbReference type="GO" id="GO:0003677">
    <property type="term" value="F:DNA binding"/>
    <property type="evidence" value="ECO:0007669"/>
    <property type="project" value="UniProtKB-KW"/>
</dbReference>
<dbReference type="GO" id="GO:0008270">
    <property type="term" value="F:zinc ion binding"/>
    <property type="evidence" value="ECO:0007669"/>
    <property type="project" value="UniProtKB-KW"/>
</dbReference>
<dbReference type="Gene3D" id="2.30.30.1190">
    <property type="match status" value="1"/>
</dbReference>
<keyword evidence="1 5" id="KW-0479">Metal-binding</keyword>
<dbReference type="InterPro" id="IPR000571">
    <property type="entry name" value="Znf_CCCH"/>
</dbReference>
<dbReference type="PANTHER" id="PTHR12506:SF50">
    <property type="entry name" value="ZINC FINGER CCCH DOMAIN-CONTAINING PROTEIN 26"/>
    <property type="match status" value="1"/>
</dbReference>